<dbReference type="InterPro" id="IPR001451">
    <property type="entry name" value="Hexapep"/>
</dbReference>
<keyword evidence="1 4" id="KW-0808">Transferase</keyword>
<dbReference type="Gene3D" id="2.160.10.10">
    <property type="entry name" value="Hexapeptide repeat proteins"/>
    <property type="match status" value="1"/>
</dbReference>
<reference evidence="4" key="1">
    <citation type="submission" date="2013-03" db="EMBL/GenBank/DDBJ databases">
        <authorList>
            <person name="Harkins D.M."/>
            <person name="Durkin A.S."/>
            <person name="Brinkac L.M."/>
            <person name="Haft D.H."/>
            <person name="Selengut J.D."/>
            <person name="Sanka R."/>
            <person name="DePew J."/>
            <person name="Purushe J."/>
            <person name="Hartskeerl R.A."/>
            <person name="Ahmed A."/>
            <person name="van der Linden H."/>
            <person name="Goris M.G.A."/>
            <person name="Vinetz J.M."/>
            <person name="Sutton G.G."/>
            <person name="Nierman W.C."/>
            <person name="Fouts D.E."/>
        </authorList>
    </citation>
    <scope>NUCLEOTIDE SEQUENCE [LARGE SCALE GENOMIC DNA]</scope>
    <source>
        <strain evidence="4">LT 11-33</strain>
    </source>
</reference>
<protein>
    <submittedName>
        <fullName evidence="4">Transferase hexapeptide repeat protein</fullName>
    </submittedName>
</protein>
<evidence type="ECO:0000313" key="5">
    <source>
        <dbReference type="Proteomes" id="UP000012371"/>
    </source>
</evidence>
<dbReference type="EMBL" id="AOGW02000010">
    <property type="protein sequence ID" value="EMY61699.1"/>
    <property type="molecule type" value="Genomic_DNA"/>
</dbReference>
<name>N1VPP9_9LEPT</name>
<proteinExistence type="predicted"/>
<dbReference type="RefSeq" id="WP_002974380.1">
    <property type="nucleotide sequence ID" value="NZ_AOGW02000010.1"/>
</dbReference>
<dbReference type="OrthoDB" id="9801697at2"/>
<dbReference type="SUPFAM" id="SSF51161">
    <property type="entry name" value="Trimeric LpxA-like enzymes"/>
    <property type="match status" value="1"/>
</dbReference>
<dbReference type="InterPro" id="IPR011004">
    <property type="entry name" value="Trimer_LpxA-like_sf"/>
</dbReference>
<dbReference type="InterPro" id="IPR018357">
    <property type="entry name" value="Hexapep_transf_CS"/>
</dbReference>
<dbReference type="PANTHER" id="PTHR23416">
    <property type="entry name" value="SIALIC ACID SYNTHASE-RELATED"/>
    <property type="match status" value="1"/>
</dbReference>
<dbReference type="STRING" id="1257025.LEP1GSC203_1252"/>
<keyword evidence="3" id="KW-0012">Acyltransferase</keyword>
<comment type="caution">
    <text evidence="4">The sequence shown here is derived from an EMBL/GenBank/DDBJ whole genome shotgun (WGS) entry which is preliminary data.</text>
</comment>
<evidence type="ECO:0000313" key="4">
    <source>
        <dbReference type="EMBL" id="EMY61699.1"/>
    </source>
</evidence>
<dbReference type="GO" id="GO:0016746">
    <property type="term" value="F:acyltransferase activity"/>
    <property type="evidence" value="ECO:0007669"/>
    <property type="project" value="UniProtKB-KW"/>
</dbReference>
<dbReference type="AlphaFoldDB" id="N1VPP9"/>
<dbReference type="InterPro" id="IPR051159">
    <property type="entry name" value="Hexapeptide_acetyltransf"/>
</dbReference>
<dbReference type="Proteomes" id="UP000012371">
    <property type="component" value="Unassembled WGS sequence"/>
</dbReference>
<dbReference type="PANTHER" id="PTHR23416:SF78">
    <property type="entry name" value="LIPOPOLYSACCHARIDE BIOSYNTHESIS O-ACETYL TRANSFERASE WBBJ-RELATED"/>
    <property type="match status" value="1"/>
</dbReference>
<evidence type="ECO:0000256" key="3">
    <source>
        <dbReference type="ARBA" id="ARBA00023315"/>
    </source>
</evidence>
<accession>N1VPP9</accession>
<keyword evidence="5" id="KW-1185">Reference proteome</keyword>
<dbReference type="Pfam" id="PF14602">
    <property type="entry name" value="Hexapep_2"/>
    <property type="match status" value="1"/>
</dbReference>
<sequence length="330" mass="37665">MIRKIRNGLIQFTIKILERLLRDKFAQISDPYVLICEGKLDFPLKYSIGVGSNIIIPKYSELCLGEGVYIGRHVEIGPNQKIEIGDYTSIQDRTIILGDVSIGRYCTFASNIYISSGNHYFDKFPELNIKDQDVRVIQNLELGKKHSKPVVIEDDCWLGANVFVMNGIKIGKGSVIGANAVITKDILPYSVVAGVPAKKIRNRINFIPPSYLYYNRTEDLPYFYSGFLVSDLEKDRYVKFYGLATKKHFSIALNSKPGDVVVVRCKKIVSDRVWIIHNNFKYELTDEYTENHFYLENADFRINFSVEQVENQTIISSLPSIVVESCFIKT</sequence>
<evidence type="ECO:0000256" key="2">
    <source>
        <dbReference type="ARBA" id="ARBA00022737"/>
    </source>
</evidence>
<keyword evidence="2" id="KW-0677">Repeat</keyword>
<dbReference type="PROSITE" id="PS00101">
    <property type="entry name" value="HEXAPEP_TRANSFERASES"/>
    <property type="match status" value="1"/>
</dbReference>
<organism evidence="4 5">
    <name type="scientific">Leptospira terpstrae serovar Hualin str. LT 11-33 = ATCC 700639</name>
    <dbReference type="NCBI Taxonomy" id="1257025"/>
    <lineage>
        <taxon>Bacteria</taxon>
        <taxon>Pseudomonadati</taxon>
        <taxon>Spirochaetota</taxon>
        <taxon>Spirochaetia</taxon>
        <taxon>Leptospirales</taxon>
        <taxon>Leptospiraceae</taxon>
        <taxon>Leptospira</taxon>
    </lineage>
</organism>
<evidence type="ECO:0000256" key="1">
    <source>
        <dbReference type="ARBA" id="ARBA00022679"/>
    </source>
</evidence>
<gene>
    <name evidence="4" type="ORF">LEP1GSC203_1252</name>
</gene>